<dbReference type="EMBL" id="FOZS01000006">
    <property type="protein sequence ID" value="SFT04494.1"/>
    <property type="molecule type" value="Genomic_DNA"/>
</dbReference>
<keyword evidence="3" id="KW-0540">Nuclease</keyword>
<feature type="region of interest" description="Disordered" evidence="1">
    <location>
        <begin position="181"/>
        <end position="236"/>
    </location>
</feature>
<keyword evidence="4" id="KW-1185">Reference proteome</keyword>
<feature type="compositionally biased region" description="Basic and acidic residues" evidence="1">
    <location>
        <begin position="263"/>
        <end position="276"/>
    </location>
</feature>
<name>A0A1I6UT46_9EURY</name>
<accession>A0A1I6UT46</accession>
<dbReference type="CDD" id="cd00085">
    <property type="entry name" value="HNHc"/>
    <property type="match status" value="1"/>
</dbReference>
<evidence type="ECO:0000259" key="2">
    <source>
        <dbReference type="SMART" id="SM00507"/>
    </source>
</evidence>
<evidence type="ECO:0000313" key="3">
    <source>
        <dbReference type="EMBL" id="SFT04494.1"/>
    </source>
</evidence>
<dbReference type="OrthoDB" id="9837at2157"/>
<dbReference type="Gene3D" id="1.10.30.50">
    <property type="match status" value="1"/>
</dbReference>
<dbReference type="InterPro" id="IPR003615">
    <property type="entry name" value="HNH_nuc"/>
</dbReference>
<organism evidence="3 4">
    <name type="scientific">Halostagnicola kamekurae</name>
    <dbReference type="NCBI Taxonomy" id="619731"/>
    <lineage>
        <taxon>Archaea</taxon>
        <taxon>Methanobacteriati</taxon>
        <taxon>Methanobacteriota</taxon>
        <taxon>Stenosarchaea group</taxon>
        <taxon>Halobacteria</taxon>
        <taxon>Halobacteriales</taxon>
        <taxon>Natrialbaceae</taxon>
        <taxon>Halostagnicola</taxon>
    </lineage>
</organism>
<sequence length="354" mass="39487">MSTEIFLTPCSKQGGKSRAYQHLQNTVVDGVEIESEHRPSATQEDEKVSVWGVTEGNSHLWERLEEGNYLLFYVGDYKYEYVTKVTGTVEDPDLAERLWPDYEPGETGGNDPGDPWNYIIFLESPVRVDIDSEEIHATFAGHKANYPQRFMPLNDQAHQAIRSRFDSLGNYFEARTPSHVEASFSGAKETEPSPEAALASTSEASSSSPGSGSGTVDREEMASDLRPPDRTETTVSRIVRNTTLAKNLKERYDYKCQVCDQSRQRAPESRYAEAHHIKPLGGSDPGPDAEENIVILCPNHHSDFDYGMLEVDPDTLTISHTYDESVDGATLTVRDDHDLSAAFLDHHNDTISKV</sequence>
<feature type="region of interest" description="Disordered" evidence="1">
    <location>
        <begin position="263"/>
        <end position="288"/>
    </location>
</feature>
<feature type="compositionally biased region" description="Basic and acidic residues" evidence="1">
    <location>
        <begin position="216"/>
        <end position="232"/>
    </location>
</feature>
<protein>
    <submittedName>
        <fullName evidence="3">HNH endonuclease</fullName>
    </submittedName>
</protein>
<evidence type="ECO:0000256" key="1">
    <source>
        <dbReference type="SAM" id="MobiDB-lite"/>
    </source>
</evidence>
<reference evidence="4" key="1">
    <citation type="submission" date="2016-10" db="EMBL/GenBank/DDBJ databases">
        <authorList>
            <person name="Varghese N."/>
            <person name="Submissions S."/>
        </authorList>
    </citation>
    <scope>NUCLEOTIDE SEQUENCE [LARGE SCALE GENOMIC DNA]</scope>
    <source>
        <strain evidence="4">DSM 22427</strain>
    </source>
</reference>
<dbReference type="RefSeq" id="WP_217642044.1">
    <property type="nucleotide sequence ID" value="NZ_FOZS01000006.1"/>
</dbReference>
<evidence type="ECO:0000313" key="4">
    <source>
        <dbReference type="Proteomes" id="UP000199199"/>
    </source>
</evidence>
<dbReference type="GO" id="GO:0004519">
    <property type="term" value="F:endonuclease activity"/>
    <property type="evidence" value="ECO:0007669"/>
    <property type="project" value="UniProtKB-KW"/>
</dbReference>
<dbReference type="AlphaFoldDB" id="A0A1I6UT46"/>
<dbReference type="SMART" id="SM00507">
    <property type="entry name" value="HNHc"/>
    <property type="match status" value="1"/>
</dbReference>
<feature type="compositionally biased region" description="Low complexity" evidence="1">
    <location>
        <begin position="193"/>
        <end position="210"/>
    </location>
</feature>
<gene>
    <name evidence="3" type="ORF">SAMN04488556_4062</name>
</gene>
<keyword evidence="3" id="KW-0378">Hydrolase</keyword>
<proteinExistence type="predicted"/>
<dbReference type="Proteomes" id="UP000199199">
    <property type="component" value="Unassembled WGS sequence"/>
</dbReference>
<keyword evidence="3" id="KW-0255">Endonuclease</keyword>
<dbReference type="Pfam" id="PF13391">
    <property type="entry name" value="HNH_2"/>
    <property type="match status" value="1"/>
</dbReference>
<feature type="domain" description="HNH nuclease" evidence="2">
    <location>
        <begin position="243"/>
        <end position="302"/>
    </location>
</feature>